<protein>
    <recommendedName>
        <fullName evidence="1">WLGC domain-containing protein</fullName>
    </recommendedName>
</protein>
<dbReference type="InterPro" id="IPR058256">
    <property type="entry name" value="WLGC"/>
</dbReference>
<dbReference type="KEGG" id="psoj:PHYSODRAFT_480144"/>
<dbReference type="OMA" id="CAESKLW"/>
<dbReference type="InParanoid" id="G4YYA6"/>
<sequence length="193" mass="21008">LTLAVFLSLEELPAFDSLGKLERLLITCSPMLDSLPDLGPIRSTIQSFTITDRGTWCCNGFLDECNLEDPMCGVHPLWGTPAATCLATSRTDKVATSPTREIIATFPDTTCYNLLHPGSLEGPPTEASMAPCNGTLYRQCSDPSGAESMCYNARYMGIACDTNPFPIEMRRQQIAKGVGDPCNPEYEAWLGCK</sequence>
<dbReference type="EMBL" id="JH159152">
    <property type="protein sequence ID" value="EGZ23257.1"/>
    <property type="molecule type" value="Genomic_DNA"/>
</dbReference>
<dbReference type="AlphaFoldDB" id="G4YYA6"/>
<dbReference type="GeneID" id="20655223"/>
<reference evidence="2 3" key="1">
    <citation type="journal article" date="2006" name="Science">
        <title>Phytophthora genome sequences uncover evolutionary origins and mechanisms of pathogenesis.</title>
        <authorList>
            <person name="Tyler B.M."/>
            <person name="Tripathy S."/>
            <person name="Zhang X."/>
            <person name="Dehal P."/>
            <person name="Jiang R.H."/>
            <person name="Aerts A."/>
            <person name="Arredondo F.D."/>
            <person name="Baxter L."/>
            <person name="Bensasson D."/>
            <person name="Beynon J.L."/>
            <person name="Chapman J."/>
            <person name="Damasceno C.M."/>
            <person name="Dorrance A.E."/>
            <person name="Dou D."/>
            <person name="Dickerman A.W."/>
            <person name="Dubchak I.L."/>
            <person name="Garbelotto M."/>
            <person name="Gijzen M."/>
            <person name="Gordon S.G."/>
            <person name="Govers F."/>
            <person name="Grunwald N.J."/>
            <person name="Huang W."/>
            <person name="Ivors K.L."/>
            <person name="Jones R.W."/>
            <person name="Kamoun S."/>
            <person name="Krampis K."/>
            <person name="Lamour K.H."/>
            <person name="Lee M.K."/>
            <person name="McDonald W.H."/>
            <person name="Medina M."/>
            <person name="Meijer H.J."/>
            <person name="Nordberg E.K."/>
            <person name="Maclean D.J."/>
            <person name="Ospina-Giraldo M.D."/>
            <person name="Morris P.F."/>
            <person name="Phuntumart V."/>
            <person name="Putnam N.H."/>
            <person name="Rash S."/>
            <person name="Rose J.K."/>
            <person name="Sakihama Y."/>
            <person name="Salamov A.A."/>
            <person name="Savidor A."/>
            <person name="Scheuring C.F."/>
            <person name="Smith B.M."/>
            <person name="Sobral B.W."/>
            <person name="Terry A."/>
            <person name="Torto-Alalibo T.A."/>
            <person name="Win J."/>
            <person name="Xu Z."/>
            <person name="Zhang H."/>
            <person name="Grigoriev I.V."/>
            <person name="Rokhsar D.S."/>
            <person name="Boore J.L."/>
        </authorList>
    </citation>
    <scope>NUCLEOTIDE SEQUENCE [LARGE SCALE GENOMIC DNA]</scope>
    <source>
        <strain evidence="2 3">P6497</strain>
    </source>
</reference>
<gene>
    <name evidence="2" type="ORF">PHYSODRAFT_480144</name>
</gene>
<dbReference type="Pfam" id="PF26605">
    <property type="entry name" value="WLGC"/>
    <property type="match status" value="1"/>
</dbReference>
<dbReference type="RefSeq" id="XP_009518545.1">
    <property type="nucleotide sequence ID" value="XM_009520250.1"/>
</dbReference>
<accession>G4YYA6</accession>
<feature type="domain" description="WLGC" evidence="1">
    <location>
        <begin position="128"/>
        <end position="193"/>
    </location>
</feature>
<proteinExistence type="predicted"/>
<name>G4YYA6_PHYSP</name>
<feature type="non-terminal residue" evidence="2">
    <location>
        <position position="1"/>
    </location>
</feature>
<evidence type="ECO:0000313" key="3">
    <source>
        <dbReference type="Proteomes" id="UP000002640"/>
    </source>
</evidence>
<evidence type="ECO:0000259" key="1">
    <source>
        <dbReference type="Pfam" id="PF26605"/>
    </source>
</evidence>
<organism evidence="2 3">
    <name type="scientific">Phytophthora sojae (strain P6497)</name>
    <name type="common">Soybean stem and root rot agent</name>
    <name type="synonym">Phytophthora megasperma f. sp. glycines</name>
    <dbReference type="NCBI Taxonomy" id="1094619"/>
    <lineage>
        <taxon>Eukaryota</taxon>
        <taxon>Sar</taxon>
        <taxon>Stramenopiles</taxon>
        <taxon>Oomycota</taxon>
        <taxon>Peronosporomycetes</taxon>
        <taxon>Peronosporales</taxon>
        <taxon>Peronosporaceae</taxon>
        <taxon>Phytophthora</taxon>
    </lineage>
</organism>
<dbReference type="Proteomes" id="UP000002640">
    <property type="component" value="Unassembled WGS sequence"/>
</dbReference>
<keyword evidence="3" id="KW-1185">Reference proteome</keyword>
<evidence type="ECO:0000313" key="2">
    <source>
        <dbReference type="EMBL" id="EGZ23257.1"/>
    </source>
</evidence>